<keyword evidence="1" id="KW-0812">Transmembrane</keyword>
<gene>
    <name evidence="2" type="ORF">A2589_03060</name>
</gene>
<dbReference type="AlphaFoldDB" id="A0A1G2QGN3"/>
<name>A0A1G2QGN3_9BACT</name>
<sequence length="95" mass="10454">MLSKNIIRPALFTALVLIIPLAAMQFSEEVNWNLADFVIGGVLLLAVGLGYELLFKKVKKYKYRWALAIGLGLLFIMVWAELAVGIFNIPGISGS</sequence>
<accession>A0A1G2QGN3</accession>
<evidence type="ECO:0000256" key="1">
    <source>
        <dbReference type="SAM" id="Phobius"/>
    </source>
</evidence>
<reference evidence="2 3" key="1">
    <citation type="journal article" date="2016" name="Nat. Commun.">
        <title>Thousands of microbial genomes shed light on interconnected biogeochemical processes in an aquifer system.</title>
        <authorList>
            <person name="Anantharaman K."/>
            <person name="Brown C.T."/>
            <person name="Hug L.A."/>
            <person name="Sharon I."/>
            <person name="Castelle C.J."/>
            <person name="Probst A.J."/>
            <person name="Thomas B.C."/>
            <person name="Singh A."/>
            <person name="Wilkins M.J."/>
            <person name="Karaoz U."/>
            <person name="Brodie E.L."/>
            <person name="Williams K.H."/>
            <person name="Hubbard S.S."/>
            <person name="Banfield J.F."/>
        </authorList>
    </citation>
    <scope>NUCLEOTIDE SEQUENCE [LARGE SCALE GENOMIC DNA]</scope>
</reference>
<evidence type="ECO:0000313" key="2">
    <source>
        <dbReference type="EMBL" id="OHA59794.1"/>
    </source>
</evidence>
<dbReference type="EMBL" id="MHTK01000005">
    <property type="protein sequence ID" value="OHA59794.1"/>
    <property type="molecule type" value="Genomic_DNA"/>
</dbReference>
<keyword evidence="1" id="KW-1133">Transmembrane helix</keyword>
<proteinExistence type="predicted"/>
<organism evidence="2 3">
    <name type="scientific">Candidatus Vogelbacteria bacterium RIFOXYD1_FULL_46_19</name>
    <dbReference type="NCBI Taxonomy" id="1802439"/>
    <lineage>
        <taxon>Bacteria</taxon>
        <taxon>Candidatus Vogeliibacteriota</taxon>
    </lineage>
</organism>
<dbReference type="Proteomes" id="UP000177838">
    <property type="component" value="Unassembled WGS sequence"/>
</dbReference>
<protein>
    <submittedName>
        <fullName evidence="2">Uncharacterized protein</fullName>
    </submittedName>
</protein>
<comment type="caution">
    <text evidence="2">The sequence shown here is derived from an EMBL/GenBank/DDBJ whole genome shotgun (WGS) entry which is preliminary data.</text>
</comment>
<keyword evidence="1" id="KW-0472">Membrane</keyword>
<evidence type="ECO:0000313" key="3">
    <source>
        <dbReference type="Proteomes" id="UP000177838"/>
    </source>
</evidence>
<feature type="transmembrane region" description="Helical" evidence="1">
    <location>
        <begin position="67"/>
        <end position="89"/>
    </location>
</feature>
<feature type="transmembrane region" description="Helical" evidence="1">
    <location>
        <begin position="37"/>
        <end position="55"/>
    </location>
</feature>
<dbReference type="STRING" id="1802439.A2589_03060"/>